<evidence type="ECO:0000313" key="1">
    <source>
        <dbReference type="EMBL" id="MDJ1169676.1"/>
    </source>
</evidence>
<reference evidence="1 2" key="1">
    <citation type="submission" date="2023-01" db="EMBL/GenBank/DDBJ databases">
        <title>Novel diversity within Roseofilum (Cyanobacteria; Desertifilaceae) from marine benthic mats with descriptions of four novel species.</title>
        <authorList>
            <person name="Wang Y."/>
            <person name="Berthold D.E."/>
            <person name="Hu J."/>
            <person name="Lefler F.W."/>
            <person name="Laughinghouse H.D. IV."/>
        </authorList>
    </citation>
    <scope>NUCLEOTIDE SEQUENCE [LARGE SCALE GENOMIC DNA]</scope>
    <source>
        <strain evidence="1 2">BLCC-M154</strain>
    </source>
</reference>
<dbReference type="Proteomes" id="UP001235303">
    <property type="component" value="Unassembled WGS sequence"/>
</dbReference>
<keyword evidence="2" id="KW-1185">Reference proteome</keyword>
<name>A0ABT7ARZ4_9CYAN</name>
<gene>
    <name evidence="1" type="ORF">PMG71_09580</name>
</gene>
<evidence type="ECO:0000313" key="2">
    <source>
        <dbReference type="Proteomes" id="UP001235303"/>
    </source>
</evidence>
<proteinExistence type="predicted"/>
<dbReference type="EMBL" id="JAQOSP010000065">
    <property type="protein sequence ID" value="MDJ1169676.1"/>
    <property type="molecule type" value="Genomic_DNA"/>
</dbReference>
<dbReference type="RefSeq" id="WP_283753433.1">
    <property type="nucleotide sequence ID" value="NZ_JAQOSP010000065.1"/>
</dbReference>
<sequence>MQSSVRLDWLTFQGSLSVDDFTRFINYLQISLQDSFTDSPGAGGRCGVLYQSHMVGVGRGTYIAYSLQEYDLLGDILDDPSIDFAIQLKGASLGIFPCLSDQIHFLGQLFLLFGDLARFSCSRFDIAIDDWSCGCAGVDQGDLT</sequence>
<comment type="caution">
    <text evidence="1">The sequence shown here is derived from an EMBL/GenBank/DDBJ whole genome shotgun (WGS) entry which is preliminary data.</text>
</comment>
<organism evidence="1 2">
    <name type="scientific">Roseofilum acuticapitatum BLCC-M154</name>
    <dbReference type="NCBI Taxonomy" id="3022444"/>
    <lineage>
        <taxon>Bacteria</taxon>
        <taxon>Bacillati</taxon>
        <taxon>Cyanobacteriota</taxon>
        <taxon>Cyanophyceae</taxon>
        <taxon>Desertifilales</taxon>
        <taxon>Desertifilaceae</taxon>
        <taxon>Roseofilum</taxon>
        <taxon>Roseofilum acuticapitatum</taxon>
    </lineage>
</organism>
<protein>
    <submittedName>
        <fullName evidence="1">Uncharacterized protein</fullName>
    </submittedName>
</protein>
<accession>A0ABT7ARZ4</accession>